<keyword evidence="3 6" id="KW-0812">Transmembrane</keyword>
<keyword evidence="6" id="KW-0046">Antibiotic resistance</keyword>
<gene>
    <name evidence="6" type="primary">mprF</name>
    <name evidence="7" type="ORF">SAMN04489757_1509</name>
</gene>
<feature type="transmembrane region" description="Helical" evidence="6">
    <location>
        <begin position="234"/>
        <end position="255"/>
    </location>
</feature>
<sequence>MHDQSIKARKQIISILILLVLIVITILYYLKGYTLQDLQNALANANFAYLFGGFCMIIIFVICEAINIYLILKTLNHKIPFFRCFEYSSIGFYFSSITPSASGGQPAQIYYMKQDKIPMAASSITIFFIVYVYQIAMILIGFIMTLLRFSEALYFISKLRYLFIYGMIMNTGAIFIFFSLMYSKKLAPSIVAFILKAGNKLRLVKNIDETKNRFDKSLVSYHEKAMILKTHPLLFLKILLFSIIQMLALNSIPYLVYCSMGYRTKGILDMITCQSILTISVSAVPLPGAEGVTQGGFLQVFNAFFPSDMLTYAMLINRVISFYLPLLLSFIFYIFTHIRTTKQSIRGDFLEGKQN</sequence>
<keyword evidence="6" id="KW-0808">Transferase</keyword>
<evidence type="ECO:0000256" key="4">
    <source>
        <dbReference type="ARBA" id="ARBA00022989"/>
    </source>
</evidence>
<reference evidence="7 8" key="1">
    <citation type="submission" date="2016-10" db="EMBL/GenBank/DDBJ databases">
        <authorList>
            <person name="de Groot N.N."/>
        </authorList>
    </citation>
    <scope>NUCLEOTIDE SEQUENCE [LARGE SCALE GENOMIC DNA]</scope>
    <source>
        <strain evidence="7 8">DSM 1283</strain>
    </source>
</reference>
<dbReference type="GO" id="GO:0006629">
    <property type="term" value="P:lipid metabolic process"/>
    <property type="evidence" value="ECO:0007669"/>
    <property type="project" value="UniProtKB-KW"/>
</dbReference>
<dbReference type="GO" id="GO:0050071">
    <property type="term" value="F:phosphatidylglycerol lysyltransferase activity"/>
    <property type="evidence" value="ECO:0007669"/>
    <property type="project" value="UniProtKB-EC"/>
</dbReference>
<feature type="transmembrane region" description="Helical" evidence="6">
    <location>
        <begin position="159"/>
        <end position="182"/>
    </location>
</feature>
<keyword evidence="8" id="KW-1185">Reference proteome</keyword>
<comment type="function">
    <text evidence="6">Catalyzes the transfer of a lysyl group from L-lysyl-tRNA(Lys) to membrane-bound phosphatidylglycerol (PG), which produces lysylphosphatidylglycerol (LPG), a major component of the bacterial membrane with a positive net charge. LPG synthesis contributes to bacterial virulence as it is involved in the resistance mechanism against cationic antimicrobial peptides (CAMP) produces by the host's immune system (defensins, cathelicidins) and by the competing microorganisms.</text>
</comment>
<dbReference type="PANTHER" id="PTHR37693:SF1">
    <property type="entry name" value="INTEGRAL MEMBRANE PROTEIN"/>
    <property type="match status" value="1"/>
</dbReference>
<evidence type="ECO:0000313" key="8">
    <source>
        <dbReference type="Proteomes" id="UP000198806"/>
    </source>
</evidence>
<dbReference type="Pfam" id="PF03706">
    <property type="entry name" value="LPG_synthase_TM"/>
    <property type="match status" value="1"/>
</dbReference>
<keyword evidence="2" id="KW-1003">Cell membrane</keyword>
<name>A0A1I5IQL6_9FIRM</name>
<keyword evidence="5 6" id="KW-0472">Membrane</keyword>
<dbReference type="OrthoDB" id="9810654at2"/>
<dbReference type="GO" id="GO:0005886">
    <property type="term" value="C:plasma membrane"/>
    <property type="evidence" value="ECO:0007669"/>
    <property type="project" value="UniProtKB-SubCell"/>
</dbReference>
<comment type="catalytic activity">
    <reaction evidence="6">
        <text>L-lysyl-tRNA(Lys) + a 1,2-diacyl-sn-glycero-3-phospho-(1'-sn-glycerol) = a 1,2-diacyl-sn-glycero-3-phospho-1'-(3'-O-L-lysyl)-sn-glycerol + tRNA(Lys)</text>
        <dbReference type="Rhea" id="RHEA:10668"/>
        <dbReference type="Rhea" id="RHEA-COMP:9696"/>
        <dbReference type="Rhea" id="RHEA-COMP:9697"/>
        <dbReference type="ChEBI" id="CHEBI:64716"/>
        <dbReference type="ChEBI" id="CHEBI:75792"/>
        <dbReference type="ChEBI" id="CHEBI:78442"/>
        <dbReference type="ChEBI" id="CHEBI:78529"/>
        <dbReference type="EC" id="2.3.2.3"/>
    </reaction>
</comment>
<accession>A0A1I5IQL6</accession>
<dbReference type="InterPro" id="IPR022791">
    <property type="entry name" value="L-PG_synthase/AglD"/>
</dbReference>
<dbReference type="EC" id="2.3.2.3" evidence="6"/>
<organism evidence="7 8">
    <name type="scientific">Anaerocolumna aminovalerica</name>
    <dbReference type="NCBI Taxonomy" id="1527"/>
    <lineage>
        <taxon>Bacteria</taxon>
        <taxon>Bacillati</taxon>
        <taxon>Bacillota</taxon>
        <taxon>Clostridia</taxon>
        <taxon>Lachnospirales</taxon>
        <taxon>Lachnospiraceae</taxon>
        <taxon>Anaerocolumna</taxon>
    </lineage>
</organism>
<dbReference type="PANTHER" id="PTHR37693">
    <property type="entry name" value="PHOSPHATIDYLGLYCEROL LYSYLTRANSFERASE"/>
    <property type="match status" value="1"/>
</dbReference>
<evidence type="ECO:0000256" key="6">
    <source>
        <dbReference type="RuleBase" id="RU363042"/>
    </source>
</evidence>
<feature type="transmembrane region" description="Helical" evidence="6">
    <location>
        <begin position="124"/>
        <end position="147"/>
    </location>
</feature>
<keyword evidence="4 6" id="KW-1133">Transmembrane helix</keyword>
<dbReference type="EMBL" id="FOWD01000050">
    <property type="protein sequence ID" value="SFO62814.1"/>
    <property type="molecule type" value="Genomic_DNA"/>
</dbReference>
<keyword evidence="6" id="KW-0443">Lipid metabolism</keyword>
<dbReference type="GO" id="GO:0046677">
    <property type="term" value="P:response to antibiotic"/>
    <property type="evidence" value="ECO:0007669"/>
    <property type="project" value="UniProtKB-KW"/>
</dbReference>
<dbReference type="RefSeq" id="WP_091688785.1">
    <property type="nucleotide sequence ID" value="NZ_BAABFM010000030.1"/>
</dbReference>
<dbReference type="AlphaFoldDB" id="A0A1I5IQL6"/>
<evidence type="ECO:0000256" key="1">
    <source>
        <dbReference type="ARBA" id="ARBA00004651"/>
    </source>
</evidence>
<dbReference type="STRING" id="1527.SAMN04489757_1509"/>
<evidence type="ECO:0000313" key="7">
    <source>
        <dbReference type="EMBL" id="SFO62814.1"/>
    </source>
</evidence>
<evidence type="ECO:0000256" key="5">
    <source>
        <dbReference type="ARBA" id="ARBA00023136"/>
    </source>
</evidence>
<proteinExistence type="inferred from homology"/>
<feature type="transmembrane region" description="Helical" evidence="6">
    <location>
        <begin position="12"/>
        <end position="30"/>
    </location>
</feature>
<protein>
    <recommendedName>
        <fullName evidence="6">Phosphatidylglycerol lysyltransferase</fullName>
        <ecNumber evidence="6">2.3.2.3</ecNumber>
    </recommendedName>
    <alternativeName>
        <fullName evidence="6">Lysylphosphatidylglycerol synthase</fullName>
    </alternativeName>
</protein>
<dbReference type="Proteomes" id="UP000198806">
    <property type="component" value="Unassembled WGS sequence"/>
</dbReference>
<evidence type="ECO:0000256" key="3">
    <source>
        <dbReference type="ARBA" id="ARBA00022692"/>
    </source>
</evidence>
<feature type="transmembrane region" description="Helical" evidence="6">
    <location>
        <begin position="309"/>
        <end position="336"/>
    </location>
</feature>
<feature type="transmembrane region" description="Helical" evidence="6">
    <location>
        <begin position="50"/>
        <end position="72"/>
    </location>
</feature>
<evidence type="ECO:0000256" key="2">
    <source>
        <dbReference type="ARBA" id="ARBA00022475"/>
    </source>
</evidence>
<comment type="similarity">
    <text evidence="6">Belongs to the LPG synthase family.</text>
</comment>
<comment type="subcellular location">
    <subcellularLocation>
        <location evidence="1 6">Cell membrane</location>
        <topology evidence="1 6">Multi-pass membrane protein</topology>
    </subcellularLocation>
</comment>
<dbReference type="NCBIfam" id="TIGR00374">
    <property type="entry name" value="flippase-like domain"/>
    <property type="match status" value="1"/>
</dbReference>